<feature type="compositionally biased region" description="Basic and acidic residues" evidence="1">
    <location>
        <begin position="422"/>
        <end position="432"/>
    </location>
</feature>
<dbReference type="AlphaFoldDB" id="A0A9W9CAD1"/>
<dbReference type="RefSeq" id="XP_056070626.1">
    <property type="nucleotide sequence ID" value="XM_056216379.1"/>
</dbReference>
<evidence type="ECO:0000256" key="1">
    <source>
        <dbReference type="SAM" id="MobiDB-lite"/>
    </source>
</evidence>
<evidence type="ECO:0000313" key="3">
    <source>
        <dbReference type="Proteomes" id="UP001140513"/>
    </source>
</evidence>
<organism evidence="2 3">
    <name type="scientific">Didymosphaeria variabile</name>
    <dbReference type="NCBI Taxonomy" id="1932322"/>
    <lineage>
        <taxon>Eukaryota</taxon>
        <taxon>Fungi</taxon>
        <taxon>Dikarya</taxon>
        <taxon>Ascomycota</taxon>
        <taxon>Pezizomycotina</taxon>
        <taxon>Dothideomycetes</taxon>
        <taxon>Pleosporomycetidae</taxon>
        <taxon>Pleosporales</taxon>
        <taxon>Massarineae</taxon>
        <taxon>Didymosphaeriaceae</taxon>
        <taxon>Didymosphaeria</taxon>
    </lineage>
</organism>
<proteinExistence type="predicted"/>
<feature type="region of interest" description="Disordered" evidence="1">
    <location>
        <begin position="358"/>
        <end position="433"/>
    </location>
</feature>
<evidence type="ECO:0000313" key="2">
    <source>
        <dbReference type="EMBL" id="KAJ4352270.1"/>
    </source>
</evidence>
<feature type="compositionally biased region" description="Low complexity" evidence="1">
    <location>
        <begin position="371"/>
        <end position="384"/>
    </location>
</feature>
<sequence>MVLWPCDEHMAGWWRWRKTVLEGAERKQSARKRKQGTGADDSKTETGTSEPKACTCGPDAARELCRAFFEATRNFWPMLWKDDRLRATVAACEEAGGMRPIELDRMPGTSAYRCFFQLACGSAWTGVPRGVDEYYRYVRMRALYADRKRTLTNIAGWHSLASVPAGALAVLLNDVACDRDDAVFYMWVPVVWVNVPGSLGWKCHYGTLLMVHRAWTSQAATRKTWRGRSFQARYEWCRASNQIVDDQAGVLRLPLLRFEDRKQLGWFTQGNRSPANGKIMRSPAVMALRPQPPYLLQGAASLGSSQAPGFAGTLGRLENPSAVGDFDGLHEKCMREWIPHAKPWHGVLAGLLSPHAASTGQEGAEAGGLVPSTSTSPTSEAAEPPQRRRKRSSEEAAVSRPDARPVPPRQNELDPSDQPRLSMERPWPEQRLTKASMTKIKDWLIDVRGYEREARRWKWARVERTAREENDRITAATSLQEEMRSALRQHTRTEPAERDASW</sequence>
<comment type="caution">
    <text evidence="2">The sequence shown here is derived from an EMBL/GenBank/DDBJ whole genome shotgun (WGS) entry which is preliminary data.</text>
</comment>
<keyword evidence="3" id="KW-1185">Reference proteome</keyword>
<dbReference type="GeneID" id="80911147"/>
<dbReference type="Proteomes" id="UP001140513">
    <property type="component" value="Unassembled WGS sequence"/>
</dbReference>
<accession>A0A9W9CAD1</accession>
<reference evidence="2" key="1">
    <citation type="submission" date="2022-10" db="EMBL/GenBank/DDBJ databases">
        <title>Tapping the CABI collections for fungal endophytes: first genome assemblies for Collariella, Neodidymelliopsis, Ascochyta clinopodiicola, Didymella pomorum, Didymosphaeria variabile, Neocosmospora piperis and Neocucurbitaria cava.</title>
        <authorList>
            <person name="Hill R."/>
        </authorList>
    </citation>
    <scope>NUCLEOTIDE SEQUENCE</scope>
    <source>
        <strain evidence="2">IMI 356815</strain>
    </source>
</reference>
<feature type="region of interest" description="Disordered" evidence="1">
    <location>
        <begin position="472"/>
        <end position="502"/>
    </location>
</feature>
<gene>
    <name evidence="2" type="ORF">N0V89_007617</name>
</gene>
<dbReference type="EMBL" id="JAPEUX010000005">
    <property type="protein sequence ID" value="KAJ4352270.1"/>
    <property type="molecule type" value="Genomic_DNA"/>
</dbReference>
<protein>
    <submittedName>
        <fullName evidence="2">Uncharacterized protein</fullName>
    </submittedName>
</protein>
<feature type="compositionally biased region" description="Basic and acidic residues" evidence="1">
    <location>
        <begin position="481"/>
        <end position="502"/>
    </location>
</feature>
<name>A0A9W9CAD1_9PLEO</name>
<feature type="region of interest" description="Disordered" evidence="1">
    <location>
        <begin position="25"/>
        <end position="52"/>
    </location>
</feature>